<dbReference type="AlphaFoldDB" id="G7ZCD3"/>
<keyword evidence="2" id="KW-0472">Membrane</keyword>
<dbReference type="HOGENOM" id="CLU_833272_0_0_5"/>
<accession>G7ZCD3</accession>
<evidence type="ECO:0000313" key="4">
    <source>
        <dbReference type="Proteomes" id="UP000005667"/>
    </source>
</evidence>
<geneLocation type="plasmid" evidence="3 4">
    <name>AZO_p2</name>
</geneLocation>
<keyword evidence="2" id="KW-0812">Transmembrane</keyword>
<feature type="compositionally biased region" description="Basic residues" evidence="1">
    <location>
        <begin position="271"/>
        <end position="288"/>
    </location>
</feature>
<keyword evidence="3" id="KW-0614">Plasmid</keyword>
<evidence type="ECO:0000256" key="2">
    <source>
        <dbReference type="SAM" id="Phobius"/>
    </source>
</evidence>
<dbReference type="RefSeq" id="WP_014188705.1">
    <property type="nucleotide sequence ID" value="NC_016586.1"/>
</dbReference>
<name>G7ZCD3_AZOL4</name>
<feature type="region of interest" description="Disordered" evidence="1">
    <location>
        <begin position="212"/>
        <end position="241"/>
    </location>
</feature>
<dbReference type="Proteomes" id="UP000005667">
    <property type="component" value="Plasmid AZO_p2"/>
</dbReference>
<evidence type="ECO:0000256" key="1">
    <source>
        <dbReference type="SAM" id="MobiDB-lite"/>
    </source>
</evidence>
<protein>
    <submittedName>
        <fullName evidence="3">Uncharacterized protein</fullName>
    </submittedName>
</protein>
<sequence>MKQRVVNAYDPPPAGVPDSARYLDAMTYRASREAKALRLKRWYLGLVVISLSWGGLMTWDNLRMAGQLVEIARTKPVYRVEQALDGHQSLVLLDTTLSVTKGARINAVSWFVRWQRQIGTDPVVLAKDRAAARARLIGGAERKWDALLAADLDPAEGWTRDVADIRVQEREADARTGASAFYVVWTETVYRRFKPESRALMSAAVVTLDGPPRDGALDGVSISGFSQPSGTRWRSRRVRRPNLTPRRRLRLPRWSPSHDPDLSLARPAAARRLRHRHDNSASHRHRRLAPALHPGRPPHSAHHDGARPPGTAHPPAVTGADPRLGRAGQRGRP</sequence>
<reference evidence="4" key="1">
    <citation type="journal article" date="2011" name="PLoS Genet.">
        <title>Azospirillum genomes reveal transition of bacteria from aquatic to terrestrial environments.</title>
        <authorList>
            <person name="Wisniewski-Dye F."/>
            <person name="Borziak K."/>
            <person name="Khalsa-Moyers G."/>
            <person name="Alexandre G."/>
            <person name="Sukharnikov L.O."/>
            <person name="Wuichet K."/>
            <person name="Hurst G.B."/>
            <person name="McDonald W.H."/>
            <person name="Robertson J.S."/>
            <person name="Barbe V."/>
            <person name="Calteau A."/>
            <person name="Rouy Z."/>
            <person name="Mangenot S."/>
            <person name="Prigent-Combaret C."/>
            <person name="Normand P."/>
            <person name="Boyer M."/>
            <person name="Siguier P."/>
            <person name="Dessaux Y."/>
            <person name="Elmerich C."/>
            <person name="Condemine G."/>
            <person name="Krishnen G."/>
            <person name="Kennedy I."/>
            <person name="Paterson A.H."/>
            <person name="Gonzalez V."/>
            <person name="Mavingui P."/>
            <person name="Zhulin I.B."/>
        </authorList>
    </citation>
    <scope>NUCLEOTIDE SEQUENCE [LARGE SCALE GENOMIC DNA]</scope>
    <source>
        <strain evidence="4">4B</strain>
    </source>
</reference>
<proteinExistence type="predicted"/>
<organism evidence="3 4">
    <name type="scientific">Azospirillum lipoferum (strain 4B)</name>
    <dbReference type="NCBI Taxonomy" id="862719"/>
    <lineage>
        <taxon>Bacteria</taxon>
        <taxon>Pseudomonadati</taxon>
        <taxon>Pseudomonadota</taxon>
        <taxon>Alphaproteobacteria</taxon>
        <taxon>Rhodospirillales</taxon>
        <taxon>Azospirillaceae</taxon>
        <taxon>Azospirillum</taxon>
    </lineage>
</organism>
<keyword evidence="2" id="KW-1133">Transmembrane helix</keyword>
<gene>
    <name evidence="3" type="ordered locus">AZOLI_p20069</name>
</gene>
<keyword evidence="4" id="KW-1185">Reference proteome</keyword>
<dbReference type="EMBL" id="FQ311870">
    <property type="protein sequence ID" value="CBS89264.1"/>
    <property type="molecule type" value="Genomic_DNA"/>
</dbReference>
<dbReference type="KEGG" id="ali:AZOLI_p20069"/>
<evidence type="ECO:0000313" key="3">
    <source>
        <dbReference type="EMBL" id="CBS89264.1"/>
    </source>
</evidence>
<feature type="transmembrane region" description="Helical" evidence="2">
    <location>
        <begin position="42"/>
        <end position="59"/>
    </location>
</feature>
<feature type="region of interest" description="Disordered" evidence="1">
    <location>
        <begin position="271"/>
        <end position="333"/>
    </location>
</feature>